<proteinExistence type="predicted"/>
<evidence type="ECO:0000313" key="1">
    <source>
        <dbReference type="EMBL" id="KAB1077263.1"/>
    </source>
</evidence>
<name>A0A6L3SXB7_9HYPH</name>
<reference evidence="1 2" key="1">
    <citation type="submission" date="2019-09" db="EMBL/GenBank/DDBJ databases">
        <title>YIM 48816 draft genome.</title>
        <authorList>
            <person name="Jiang L."/>
        </authorList>
    </citation>
    <scope>NUCLEOTIDE SEQUENCE [LARGE SCALE GENOMIC DNA]</scope>
    <source>
        <strain evidence="1 2">YIM 48816</strain>
    </source>
</reference>
<dbReference type="InterPro" id="IPR059206">
    <property type="entry name" value="Sll1717-like"/>
</dbReference>
<keyword evidence="2" id="KW-1185">Reference proteome</keyword>
<dbReference type="NCBIfam" id="NF047389">
    <property type="entry name" value="ATPase_Sll1717"/>
    <property type="match status" value="1"/>
</dbReference>
<evidence type="ECO:0000313" key="2">
    <source>
        <dbReference type="Proteomes" id="UP000474159"/>
    </source>
</evidence>
<dbReference type="RefSeq" id="WP_151001845.1">
    <property type="nucleotide sequence ID" value="NZ_BPQY01000311.1"/>
</dbReference>
<dbReference type="AlphaFoldDB" id="A0A6L3SXB7"/>
<organism evidence="1 2">
    <name type="scientific">Methylobacterium soli</name>
    <dbReference type="NCBI Taxonomy" id="553447"/>
    <lineage>
        <taxon>Bacteria</taxon>
        <taxon>Pseudomonadati</taxon>
        <taxon>Pseudomonadota</taxon>
        <taxon>Alphaproteobacteria</taxon>
        <taxon>Hyphomicrobiales</taxon>
        <taxon>Methylobacteriaceae</taxon>
        <taxon>Methylobacterium</taxon>
    </lineage>
</organism>
<accession>A0A6L3SXB7</accession>
<gene>
    <name evidence="1" type="ORF">F6X53_19415</name>
</gene>
<dbReference type="OrthoDB" id="9179688at2"/>
<protein>
    <submittedName>
        <fullName evidence="1">Uncharacterized protein</fullName>
    </submittedName>
</protein>
<comment type="caution">
    <text evidence="1">The sequence shown here is derived from an EMBL/GenBank/DDBJ whole genome shotgun (WGS) entry which is preliminary data.</text>
</comment>
<dbReference type="EMBL" id="VZZK01000022">
    <property type="protein sequence ID" value="KAB1077263.1"/>
    <property type="molecule type" value="Genomic_DNA"/>
</dbReference>
<sequence>MTAQPVRYEPWVFNDIPGNPLISPILAKIDESPFVVADITYLNQNVIYEVGFTVGRGKRAFLIRHSGTAGDKAVAKEAGIFDTLGYHEYATFEDLRNRLTSHVDEAPLPFGLTLDRKAPVYIVEPPTRTAAATMVTSRVKKAGYRYRSFMPTEDTRLAASDAVRQVAASSGVVLLLQQSDVGGADVHNVRAMFVVGLAHGMGKPTLILSPAGHDAPLDVRDAIKTYRFPDDIKDRVADFCPAINDHLQQADPPPIETGGLLQNMSIGDPTAENEMTTLSQYFLRTEQYNRAVRGDVNLVVGRKGSGKTALFIQVRDKIRADKRNIVVDLKPEGYQLLKLKDDILSYLTEGARQHLITAFWEYLILLEVTYKLLEKDRNTYKFNHEISELYLELDATYRVDSFSAEGDFSERLLTLSQRISEQYAERYGREDGRKLTSQQVTELLYTHDLRKLRDRVSRYLEKKESVWVLFDNLDKGWSTQGVDVIDAIALRCLIDAGRKVEREMQRAGHRFRCVVFVRNDVYEHLMANSADYGKEMRATLDWTDPDLLREMLRLRLVSCLDGKAAKVSFEQIWPTICTSHFRGEESSAFIVDRSLMRPRNVLKIFNHARGFASNFNRARISEDDIEKGMRAYSQDLLIELDRELSDVLPEAKDLLYHFIDAPSMLDVSALQTIIEEAGIDASEAESVIDFLLYYGVLGIRTSESDLFIFNVAYDLKALKVRAKRAGTSTRYLINPAFGPALGLKEFKDGIVDLDEPVLPF</sequence>
<dbReference type="Proteomes" id="UP000474159">
    <property type="component" value="Unassembled WGS sequence"/>
</dbReference>